<comment type="caution">
    <text evidence="1">The sequence shown here is derived from an EMBL/GenBank/DDBJ whole genome shotgun (WGS) entry which is preliminary data.</text>
</comment>
<proteinExistence type="predicted"/>
<dbReference type="EMBL" id="MHIL01000001">
    <property type="protein sequence ID" value="OGY52534.1"/>
    <property type="molecule type" value="Genomic_DNA"/>
</dbReference>
<gene>
    <name evidence="1" type="ORF">A3J59_04320</name>
</gene>
<dbReference type="AlphaFoldDB" id="A0A1G1YJT6"/>
<evidence type="ECO:0000313" key="2">
    <source>
        <dbReference type="Proteomes" id="UP000177310"/>
    </source>
</evidence>
<dbReference type="Proteomes" id="UP000177310">
    <property type="component" value="Unassembled WGS sequence"/>
</dbReference>
<evidence type="ECO:0000313" key="1">
    <source>
        <dbReference type="EMBL" id="OGY52534.1"/>
    </source>
</evidence>
<accession>A0A1G1YJT6</accession>
<sequence length="298" mass="30791">MKMKTLLEKFSYFFESAVVTLIAAFFVTSVVYAATTIGANINTGGNLDVDGNSSTTNATTTGYLYVGVGITNPPGFDFGQGDLLVSNDFYVNSQATTSASLWVGSAGTTNYLSMTGGDLYVADDVEIDGSATTTSLYLSNDLAVEFTASTTDLIVSDDLIVHNQATTSASLWVGSAGTTNYLSMTGGDLYVADDVEIDGSATTTSLYLSNDLTVVGNSTTTGDVFVNGGTLALATGTPTTTAGLFVSESGTTSTTTVGIGTQRINGCLEFVAQGAFIRVYPTFDGSTRSLVVEAGRCN</sequence>
<organism evidence="1 2">
    <name type="scientific">Candidatus Buchananbacteria bacterium RIFCSPHIGHO2_02_FULL_56_16</name>
    <dbReference type="NCBI Taxonomy" id="1797542"/>
    <lineage>
        <taxon>Bacteria</taxon>
        <taxon>Candidatus Buchananiibacteriota</taxon>
    </lineage>
</organism>
<name>A0A1G1YJT6_9BACT</name>
<protein>
    <submittedName>
        <fullName evidence="1">Uncharacterized protein</fullName>
    </submittedName>
</protein>
<dbReference type="STRING" id="1797542.A3J59_04320"/>
<reference evidence="1 2" key="1">
    <citation type="journal article" date="2016" name="Nat. Commun.">
        <title>Thousands of microbial genomes shed light on interconnected biogeochemical processes in an aquifer system.</title>
        <authorList>
            <person name="Anantharaman K."/>
            <person name="Brown C.T."/>
            <person name="Hug L.A."/>
            <person name="Sharon I."/>
            <person name="Castelle C.J."/>
            <person name="Probst A.J."/>
            <person name="Thomas B.C."/>
            <person name="Singh A."/>
            <person name="Wilkins M.J."/>
            <person name="Karaoz U."/>
            <person name="Brodie E.L."/>
            <person name="Williams K.H."/>
            <person name="Hubbard S.S."/>
            <person name="Banfield J.F."/>
        </authorList>
    </citation>
    <scope>NUCLEOTIDE SEQUENCE [LARGE SCALE GENOMIC DNA]</scope>
</reference>